<feature type="compositionally biased region" description="Polar residues" evidence="11">
    <location>
        <begin position="176"/>
        <end position="185"/>
    </location>
</feature>
<feature type="region of interest" description="Disordered" evidence="11">
    <location>
        <begin position="655"/>
        <end position="683"/>
    </location>
</feature>
<keyword evidence="4" id="KW-0808">Transferase</keyword>
<dbReference type="EMBL" id="CAUYUJ010017863">
    <property type="protein sequence ID" value="CAK0878590.1"/>
    <property type="molecule type" value="Genomic_DNA"/>
</dbReference>
<evidence type="ECO:0000256" key="7">
    <source>
        <dbReference type="ARBA" id="ARBA00022989"/>
    </source>
</evidence>
<evidence type="ECO:0000256" key="2">
    <source>
        <dbReference type="ARBA" id="ARBA00006003"/>
    </source>
</evidence>
<dbReference type="InterPro" id="IPR038578">
    <property type="entry name" value="GT29-like_sf"/>
</dbReference>
<evidence type="ECO:0000256" key="10">
    <source>
        <dbReference type="ARBA" id="ARBA00023180"/>
    </source>
</evidence>
<reference evidence="12" key="1">
    <citation type="submission" date="2023-10" db="EMBL/GenBank/DDBJ databases">
        <authorList>
            <person name="Chen Y."/>
            <person name="Shah S."/>
            <person name="Dougan E. K."/>
            <person name="Thang M."/>
            <person name="Chan C."/>
        </authorList>
    </citation>
    <scope>NUCLEOTIDE SEQUENCE [LARGE SCALE GENOMIC DNA]</scope>
</reference>
<feature type="region of interest" description="Disordered" evidence="11">
    <location>
        <begin position="106"/>
        <end position="151"/>
    </location>
</feature>
<keyword evidence="9" id="KW-0472">Membrane</keyword>
<dbReference type="Pfam" id="PF00777">
    <property type="entry name" value="Glyco_transf_29"/>
    <property type="match status" value="1"/>
</dbReference>
<evidence type="ECO:0000313" key="12">
    <source>
        <dbReference type="EMBL" id="CAK0878590.1"/>
    </source>
</evidence>
<keyword evidence="13" id="KW-1185">Reference proteome</keyword>
<feature type="region of interest" description="Disordered" evidence="11">
    <location>
        <begin position="176"/>
        <end position="287"/>
    </location>
</feature>
<dbReference type="Proteomes" id="UP001189429">
    <property type="component" value="Unassembled WGS sequence"/>
</dbReference>
<keyword evidence="6" id="KW-0735">Signal-anchor</keyword>
<feature type="region of interest" description="Disordered" evidence="11">
    <location>
        <begin position="581"/>
        <end position="613"/>
    </location>
</feature>
<keyword evidence="3" id="KW-0328">Glycosyltransferase</keyword>
<feature type="compositionally biased region" description="Basic residues" evidence="11">
    <location>
        <begin position="533"/>
        <end position="545"/>
    </location>
</feature>
<keyword evidence="10" id="KW-0325">Glycoprotein</keyword>
<evidence type="ECO:0000256" key="5">
    <source>
        <dbReference type="ARBA" id="ARBA00022692"/>
    </source>
</evidence>
<feature type="compositionally biased region" description="Low complexity" evidence="11">
    <location>
        <begin position="118"/>
        <end position="145"/>
    </location>
</feature>
<keyword evidence="7" id="KW-1133">Transmembrane helix</keyword>
<gene>
    <name evidence="12" type="ORF">PCOR1329_LOCUS62305</name>
</gene>
<comment type="caution">
    <text evidence="12">The sequence shown here is derived from an EMBL/GenBank/DDBJ whole genome shotgun (WGS) entry which is preliminary data.</text>
</comment>
<organism evidence="12 13">
    <name type="scientific">Prorocentrum cordatum</name>
    <dbReference type="NCBI Taxonomy" id="2364126"/>
    <lineage>
        <taxon>Eukaryota</taxon>
        <taxon>Sar</taxon>
        <taxon>Alveolata</taxon>
        <taxon>Dinophyceae</taxon>
        <taxon>Prorocentrales</taxon>
        <taxon>Prorocentraceae</taxon>
        <taxon>Prorocentrum</taxon>
    </lineage>
</organism>
<proteinExistence type="inferred from homology"/>
<evidence type="ECO:0000256" key="6">
    <source>
        <dbReference type="ARBA" id="ARBA00022968"/>
    </source>
</evidence>
<evidence type="ECO:0000256" key="8">
    <source>
        <dbReference type="ARBA" id="ARBA00023034"/>
    </source>
</evidence>
<feature type="compositionally biased region" description="Basic and acidic residues" evidence="11">
    <location>
        <begin position="49"/>
        <end position="58"/>
    </location>
</feature>
<dbReference type="Gene3D" id="3.90.1480.20">
    <property type="entry name" value="Glycosyl transferase family 29"/>
    <property type="match status" value="1"/>
</dbReference>
<accession>A0ABN9W134</accession>
<feature type="region of interest" description="Disordered" evidence="11">
    <location>
        <begin position="521"/>
        <end position="565"/>
    </location>
</feature>
<keyword evidence="5" id="KW-0812">Transmembrane</keyword>
<evidence type="ECO:0000256" key="4">
    <source>
        <dbReference type="ARBA" id="ARBA00022679"/>
    </source>
</evidence>
<feature type="non-terminal residue" evidence="12">
    <location>
        <position position="1"/>
    </location>
</feature>
<comment type="subcellular location">
    <subcellularLocation>
        <location evidence="1">Golgi apparatus membrane</location>
        <topology evidence="1">Single-pass type II membrane protein</topology>
    </subcellularLocation>
</comment>
<keyword evidence="8" id="KW-0333">Golgi apparatus</keyword>
<evidence type="ECO:0000256" key="3">
    <source>
        <dbReference type="ARBA" id="ARBA00022676"/>
    </source>
</evidence>
<comment type="similarity">
    <text evidence="2">Belongs to the glycosyltransferase 29 family.</text>
</comment>
<evidence type="ECO:0000256" key="11">
    <source>
        <dbReference type="SAM" id="MobiDB-lite"/>
    </source>
</evidence>
<name>A0ABN9W134_9DINO</name>
<evidence type="ECO:0000313" key="13">
    <source>
        <dbReference type="Proteomes" id="UP001189429"/>
    </source>
</evidence>
<evidence type="ECO:0000256" key="9">
    <source>
        <dbReference type="ARBA" id="ARBA00023136"/>
    </source>
</evidence>
<protein>
    <submittedName>
        <fullName evidence="12">Uncharacterized protein</fullName>
    </submittedName>
</protein>
<dbReference type="InterPro" id="IPR001675">
    <property type="entry name" value="Glyco_trans_29"/>
</dbReference>
<sequence length="683" mass="71618">FWLKGSGSRLNLRLPRIRTSGPTTMRPPPADAEQPMLSAGHGDAGVPRRGLERGRSVPREGAGGAEAGADSDGLPSLLAAGCRRRMCPLAARLCRGGSTTARGALIGRTSWRPPPPRTRWTPAASAARPRTGVSCSTSSTRTASAGPGRGSCYRYKGECESTFDSCWRLFAMTSPGQARSSSEQPGASGHGGSGEDDADDEASATPPVDQNPDEQPGAGDDGGTGEPDASSESEQPGVGDHKGSGEADADDDVPANPPLDQNSDEQPGAVDDGGVGKADANGESSSALPPLVTTLLKAAKGGDSVLEVMELEGFSVGDTVRLEAVGTQEDCKVGSLQRGSMILRSPLASNYPVGASVTLVAHSPCDGQGRLGLASVLEFVPGKSFGNVSELCRCALVGSSSALLERADGEQIDSYDTVIRINRIPRGQIQRSLGSKTDVFFLNKQQALLEHVQLMTLEDLLQGSGDVPPTASCGELDNCRNAAIVQKGGNPSLQELVERHLLGLLGARWARPVHRPDGLRGFPAAVPGAGHVRLGRHRHRRRPPRAARDTPPRSGARHPRRDDRWEAAAVDRLRLARGGARRSGLASGACREGPEAKMIGSDPPRTAGPLRGPFSVSRSVNFATRDRSLREEALLAISGDHPCLGLPSSAGLDPVAGARVRDDQPVKSPHWKTLKNTPRAVLR</sequence>
<evidence type="ECO:0000256" key="1">
    <source>
        <dbReference type="ARBA" id="ARBA00004323"/>
    </source>
</evidence>
<feature type="region of interest" description="Disordered" evidence="11">
    <location>
        <begin position="13"/>
        <end position="70"/>
    </location>
</feature>